<proteinExistence type="predicted"/>
<keyword evidence="3" id="KW-0812">Transmembrane</keyword>
<feature type="transmembrane region" description="Helical" evidence="3">
    <location>
        <begin position="217"/>
        <end position="238"/>
    </location>
</feature>
<organism evidence="4 5">
    <name type="scientific">Tropicibacter oceani</name>
    <dbReference type="NCBI Taxonomy" id="3058420"/>
    <lineage>
        <taxon>Bacteria</taxon>
        <taxon>Pseudomonadati</taxon>
        <taxon>Pseudomonadota</taxon>
        <taxon>Alphaproteobacteria</taxon>
        <taxon>Rhodobacterales</taxon>
        <taxon>Roseobacteraceae</taxon>
        <taxon>Tropicibacter</taxon>
    </lineage>
</organism>
<feature type="transmembrane region" description="Helical" evidence="3">
    <location>
        <begin position="149"/>
        <end position="171"/>
    </location>
</feature>
<keyword evidence="3" id="KW-1133">Transmembrane helix</keyword>
<dbReference type="Proteomes" id="UP001241605">
    <property type="component" value="Chromosome"/>
</dbReference>
<evidence type="ECO:0000256" key="2">
    <source>
        <dbReference type="SAM" id="MobiDB-lite"/>
    </source>
</evidence>
<feature type="region of interest" description="Disordered" evidence="2">
    <location>
        <begin position="879"/>
        <end position="951"/>
    </location>
</feature>
<dbReference type="RefSeq" id="WP_282300219.1">
    <property type="nucleotide sequence ID" value="NZ_CP124616.1"/>
</dbReference>
<keyword evidence="5" id="KW-1185">Reference proteome</keyword>
<evidence type="ECO:0000313" key="5">
    <source>
        <dbReference type="Proteomes" id="UP001241605"/>
    </source>
</evidence>
<feature type="transmembrane region" description="Helical" evidence="3">
    <location>
        <begin position="95"/>
        <end position="114"/>
    </location>
</feature>
<feature type="transmembrane region" description="Helical" evidence="3">
    <location>
        <begin position="56"/>
        <end position="75"/>
    </location>
</feature>
<feature type="coiled-coil region" evidence="1">
    <location>
        <begin position="439"/>
        <end position="466"/>
    </location>
</feature>
<keyword evidence="1" id="KW-0175">Coiled coil</keyword>
<feature type="coiled-coil region" evidence="1">
    <location>
        <begin position="291"/>
        <end position="347"/>
    </location>
</feature>
<evidence type="ECO:0000256" key="1">
    <source>
        <dbReference type="SAM" id="Coils"/>
    </source>
</evidence>
<dbReference type="EMBL" id="CP124616">
    <property type="protein sequence ID" value="WGW03588.1"/>
    <property type="molecule type" value="Genomic_DNA"/>
</dbReference>
<keyword evidence="3" id="KW-0472">Membrane</keyword>
<feature type="compositionally biased region" description="Low complexity" evidence="2">
    <location>
        <begin position="905"/>
        <end position="933"/>
    </location>
</feature>
<gene>
    <name evidence="4" type="ORF">QF118_16940</name>
</gene>
<accession>A0ABY8QHZ3</accession>
<evidence type="ECO:0000256" key="3">
    <source>
        <dbReference type="SAM" id="Phobius"/>
    </source>
</evidence>
<sequence>MIVSIYLFRSSLGDKPAEFFPQVIGLFVICVGAFFLGRRMLSDQAMKSGGSDGTLAWILVGAVTLSAVSFSTTMFGMADFASQQNSSFGEYMVGWFISLGTTFGIQIIMLYIALKLGEQLVRLRPTYDDRFQFGITGVKKRDAIGWGKATMIGFAMLLMGVAFMVFLQISIADIGSFFMDLAVGGDIAPRWVGLLPLSLAILALIAVGVIRNLWGFVTTGFLLAVYAVTLFISSLFSFDSYYKLVQDDEDIAQRRASIIEEITIGMLNDAGRSLGDAPLALLETPENRSALREAELAVDTLQAERDTVSAQLLQQQTAGATAAKTRRDALNDALAELDQEEADEIKKVTNRSTAGVAIAQDIRSLEPQITGLTAQSDEITTELQAKRDEIAVLDAKLKCEETGFKGPPHCEQSSGVANPPNFDPATRPGTVSGQLFLSKAKVAGEIQQLEAQLATTAAELVALGEQKTALEISLQLAQQAVDVDAQGNSAALQEITEIKQRFDTEREALRARFSLDGGASSLGAAGPASLDELVSRLTSFRNDPNNDTLAAWTAECNAVRQSLVRANAELAASLNCQPPRLSSIAQRGTDIAAAKALFVESGCTTTADTGAAPRSAPPNQTELRLLTGKTRSCLNIANRGQDDVRQMISDLTELESVYLSDETDIRRSVADFRRGADNAKGAAIGAITIDMLILVVGFLAALSANSSLYGNPLKPMPDEVQASICAFARNFSGDGTVETGLRRFLRYVEARRLDTKTSQTEGELHEALFRNTLNRETIRPEDKDLVNAIMTAIPLGYLKEVSFVPPRGSNAEKGMREGISQSVIKMMYEIAFKGPAASPSGAIGAQITDMEESHRLREEEQEEKAMFEEVRRRLYLGQANPSSTVNTDAPPPNFGAPKPAHNHDPAPAAPINAESPTSAEPSSAESQTEAAPSDPMEADHLRTPPKHRSGG</sequence>
<feature type="transmembrane region" description="Helical" evidence="3">
    <location>
        <begin position="191"/>
        <end position="210"/>
    </location>
</feature>
<feature type="transmembrane region" description="Helical" evidence="3">
    <location>
        <begin position="19"/>
        <end position="36"/>
    </location>
</feature>
<name>A0ABY8QHZ3_9RHOB</name>
<evidence type="ECO:0000313" key="4">
    <source>
        <dbReference type="EMBL" id="WGW03588.1"/>
    </source>
</evidence>
<protein>
    <submittedName>
        <fullName evidence="4">Uncharacterized protein</fullName>
    </submittedName>
</protein>
<reference evidence="4 5" key="1">
    <citation type="submission" date="2023-05" db="EMBL/GenBank/DDBJ databases">
        <title>YMD87, complete Genome.</title>
        <authorList>
            <person name="Zhang J."/>
            <person name="Xu X."/>
        </authorList>
    </citation>
    <scope>NUCLEOTIDE SEQUENCE [LARGE SCALE GENOMIC DNA]</scope>
    <source>
        <strain evidence="4 5">YMD87</strain>
    </source>
</reference>